<evidence type="ECO:0000256" key="4">
    <source>
        <dbReference type="ARBA" id="ARBA00022695"/>
    </source>
</evidence>
<dbReference type="SUPFAM" id="SSF81301">
    <property type="entry name" value="Nucleotidyltransferase"/>
    <property type="match status" value="1"/>
</dbReference>
<dbReference type="GO" id="GO:0046872">
    <property type="term" value="F:metal ion binding"/>
    <property type="evidence" value="ECO:0007669"/>
    <property type="project" value="UniProtKB-KW"/>
</dbReference>
<keyword evidence="8" id="KW-0460">Magnesium</keyword>
<proteinExistence type="inferred from homology"/>
<evidence type="ECO:0000256" key="8">
    <source>
        <dbReference type="ARBA" id="ARBA00022842"/>
    </source>
</evidence>
<dbReference type="CDD" id="cd05403">
    <property type="entry name" value="NT_KNTase_like"/>
    <property type="match status" value="1"/>
</dbReference>
<dbReference type="InterPro" id="IPR052038">
    <property type="entry name" value="Type-VII_TA_antitoxin"/>
</dbReference>
<keyword evidence="3" id="KW-0808">Transferase</keyword>
<evidence type="ECO:0000259" key="10">
    <source>
        <dbReference type="Pfam" id="PF01909"/>
    </source>
</evidence>
<evidence type="ECO:0000313" key="11">
    <source>
        <dbReference type="EMBL" id="GAI75820.1"/>
    </source>
</evidence>
<dbReference type="PANTHER" id="PTHR33571">
    <property type="entry name" value="SSL8005 PROTEIN"/>
    <property type="match status" value="1"/>
</dbReference>
<feature type="domain" description="Polymerase nucleotidyl transferase" evidence="10">
    <location>
        <begin position="10"/>
        <end position="92"/>
    </location>
</feature>
<evidence type="ECO:0000256" key="1">
    <source>
        <dbReference type="ARBA" id="ARBA00001946"/>
    </source>
</evidence>
<sequence length="96" mass="11493">MTKKEIKEIIREHKEILKRYKVKSIALFGSYVRNEQKEDSDIDLLVEFDEDTYHNFINLIFSLEELLREEVTVVSKEDLSPYIQPYILREAEKIEG</sequence>
<reference evidence="11" key="1">
    <citation type="journal article" date="2014" name="Front. Microbiol.">
        <title>High frequency of phylogenetically diverse reductive dehalogenase-homologous genes in deep subseafloor sedimentary metagenomes.</title>
        <authorList>
            <person name="Kawai M."/>
            <person name="Futagami T."/>
            <person name="Toyoda A."/>
            <person name="Takaki Y."/>
            <person name="Nishi S."/>
            <person name="Hori S."/>
            <person name="Arai W."/>
            <person name="Tsubouchi T."/>
            <person name="Morono Y."/>
            <person name="Uchiyama I."/>
            <person name="Ito T."/>
            <person name="Fujiyama A."/>
            <person name="Inagaki F."/>
            <person name="Takami H."/>
        </authorList>
    </citation>
    <scope>NUCLEOTIDE SEQUENCE</scope>
    <source>
        <strain evidence="11">Expedition CK06-06</strain>
    </source>
</reference>
<evidence type="ECO:0000256" key="9">
    <source>
        <dbReference type="ARBA" id="ARBA00038276"/>
    </source>
</evidence>
<dbReference type="AlphaFoldDB" id="X1SKB9"/>
<dbReference type="Pfam" id="PF01909">
    <property type="entry name" value="NTP_transf_2"/>
    <property type="match status" value="1"/>
</dbReference>
<name>X1SKB9_9ZZZZ</name>
<organism evidence="11">
    <name type="scientific">marine sediment metagenome</name>
    <dbReference type="NCBI Taxonomy" id="412755"/>
    <lineage>
        <taxon>unclassified sequences</taxon>
        <taxon>metagenomes</taxon>
        <taxon>ecological metagenomes</taxon>
    </lineage>
</organism>
<evidence type="ECO:0000256" key="2">
    <source>
        <dbReference type="ARBA" id="ARBA00022649"/>
    </source>
</evidence>
<accession>X1SKB9</accession>
<keyword evidence="4" id="KW-0548">Nucleotidyltransferase</keyword>
<dbReference type="EMBL" id="BARW01014446">
    <property type="protein sequence ID" value="GAI75820.1"/>
    <property type="molecule type" value="Genomic_DNA"/>
</dbReference>
<comment type="cofactor">
    <cofactor evidence="1">
        <name>Mg(2+)</name>
        <dbReference type="ChEBI" id="CHEBI:18420"/>
    </cofactor>
</comment>
<evidence type="ECO:0000256" key="5">
    <source>
        <dbReference type="ARBA" id="ARBA00022723"/>
    </source>
</evidence>
<keyword evidence="5" id="KW-0479">Metal-binding</keyword>
<dbReference type="Gene3D" id="3.30.460.10">
    <property type="entry name" value="Beta Polymerase, domain 2"/>
    <property type="match status" value="1"/>
</dbReference>
<dbReference type="PANTHER" id="PTHR33571:SF14">
    <property type="entry name" value="PROTEIN ADENYLYLTRANSFERASE MJ0435-RELATED"/>
    <property type="match status" value="1"/>
</dbReference>
<comment type="similarity">
    <text evidence="9">Belongs to the MntA antitoxin family.</text>
</comment>
<protein>
    <recommendedName>
        <fullName evidence="10">Polymerase nucleotidyl transferase domain-containing protein</fullName>
    </recommendedName>
</protein>
<keyword evidence="7" id="KW-0067">ATP-binding</keyword>
<keyword evidence="6" id="KW-0547">Nucleotide-binding</keyword>
<dbReference type="GO" id="GO:0005524">
    <property type="term" value="F:ATP binding"/>
    <property type="evidence" value="ECO:0007669"/>
    <property type="project" value="UniProtKB-KW"/>
</dbReference>
<evidence type="ECO:0000256" key="3">
    <source>
        <dbReference type="ARBA" id="ARBA00022679"/>
    </source>
</evidence>
<dbReference type="InterPro" id="IPR043519">
    <property type="entry name" value="NT_sf"/>
</dbReference>
<dbReference type="GO" id="GO:0016779">
    <property type="term" value="F:nucleotidyltransferase activity"/>
    <property type="evidence" value="ECO:0007669"/>
    <property type="project" value="UniProtKB-KW"/>
</dbReference>
<comment type="caution">
    <text evidence="11">The sequence shown here is derived from an EMBL/GenBank/DDBJ whole genome shotgun (WGS) entry which is preliminary data.</text>
</comment>
<evidence type="ECO:0000256" key="6">
    <source>
        <dbReference type="ARBA" id="ARBA00022741"/>
    </source>
</evidence>
<gene>
    <name evidence="11" type="ORF">S12H4_25606</name>
</gene>
<dbReference type="InterPro" id="IPR002934">
    <property type="entry name" value="Polymerase_NTP_transf_dom"/>
</dbReference>
<keyword evidence="2" id="KW-1277">Toxin-antitoxin system</keyword>
<evidence type="ECO:0000256" key="7">
    <source>
        <dbReference type="ARBA" id="ARBA00022840"/>
    </source>
</evidence>